<proteinExistence type="predicted"/>
<protein>
    <submittedName>
        <fullName evidence="2">Uncharacterized protein</fullName>
    </submittedName>
</protein>
<feature type="transmembrane region" description="Helical" evidence="1">
    <location>
        <begin position="43"/>
        <end position="67"/>
    </location>
</feature>
<reference evidence="2 3" key="1">
    <citation type="submission" date="2017-05" db="EMBL/GenBank/DDBJ databases">
        <title>Biotechnological potential of actinobacteria isolated from South African environments.</title>
        <authorList>
            <person name="Le Roes-Hill M."/>
            <person name="Prins A."/>
            <person name="Durrell K.A."/>
        </authorList>
    </citation>
    <scope>NUCLEOTIDE SEQUENCE [LARGE SCALE GENOMIC DNA]</scope>
    <source>
        <strain evidence="2">BS2</strain>
    </source>
</reference>
<dbReference type="AlphaFoldDB" id="A0A243Q713"/>
<sequence length="94" mass="10404">MNTHRFHHESHGNHPMSFVGFVLALGGFAMAALWLVHMAVGNVGPAILCGLLMVAAFTTAVSIFFSLGHRHHHSPVLPDNTPNETERYLRKYRG</sequence>
<keyword evidence="1" id="KW-0472">Membrane</keyword>
<accession>A0A243Q713</accession>
<dbReference type="STRING" id="417102.CA982_20630"/>
<organism evidence="2 3">
    <name type="scientific">Gordonia lacunae</name>
    <dbReference type="NCBI Taxonomy" id="417102"/>
    <lineage>
        <taxon>Bacteria</taxon>
        <taxon>Bacillati</taxon>
        <taxon>Actinomycetota</taxon>
        <taxon>Actinomycetes</taxon>
        <taxon>Mycobacteriales</taxon>
        <taxon>Gordoniaceae</taxon>
        <taxon>Gordonia</taxon>
    </lineage>
</organism>
<keyword evidence="1" id="KW-1133">Transmembrane helix</keyword>
<keyword evidence="1" id="KW-0812">Transmembrane</keyword>
<feature type="transmembrane region" description="Helical" evidence="1">
    <location>
        <begin position="16"/>
        <end position="37"/>
    </location>
</feature>
<dbReference type="Proteomes" id="UP000194632">
    <property type="component" value="Unassembled WGS sequence"/>
</dbReference>
<dbReference type="OrthoDB" id="4380993at2"/>
<name>A0A243Q713_9ACTN</name>
<gene>
    <name evidence="2" type="ORF">CA982_20630</name>
</gene>
<dbReference type="EMBL" id="NGFO01000028">
    <property type="protein sequence ID" value="OUC76781.1"/>
    <property type="molecule type" value="Genomic_DNA"/>
</dbReference>
<evidence type="ECO:0000313" key="3">
    <source>
        <dbReference type="Proteomes" id="UP000194632"/>
    </source>
</evidence>
<dbReference type="RefSeq" id="WP_086537110.1">
    <property type="nucleotide sequence ID" value="NZ_JBLKRZ010000010.1"/>
</dbReference>
<evidence type="ECO:0000256" key="1">
    <source>
        <dbReference type="SAM" id="Phobius"/>
    </source>
</evidence>
<comment type="caution">
    <text evidence="2">The sequence shown here is derived from an EMBL/GenBank/DDBJ whole genome shotgun (WGS) entry which is preliminary data.</text>
</comment>
<evidence type="ECO:0000313" key="2">
    <source>
        <dbReference type="EMBL" id="OUC76781.1"/>
    </source>
</evidence>
<keyword evidence="3" id="KW-1185">Reference proteome</keyword>